<dbReference type="GeneID" id="8243869"/>
<evidence type="ECO:0000256" key="2">
    <source>
        <dbReference type="ARBA" id="ARBA00010102"/>
    </source>
</evidence>
<dbReference type="Gene3D" id="2.130.10.10">
    <property type="entry name" value="YVTN repeat-like/Quinoprotein amine dehydrogenase"/>
    <property type="match status" value="1"/>
</dbReference>
<protein>
    <submittedName>
        <fullName evidence="12">Uncharacterized protein</fullName>
    </submittedName>
</protein>
<keyword evidence="8" id="KW-0539">Nucleus</keyword>
<dbReference type="PANTHER" id="PTHR11024:SF3">
    <property type="entry name" value="NUCLEOPORIN SEH1"/>
    <property type="match status" value="1"/>
</dbReference>
<dbReference type="GO" id="GO:1904263">
    <property type="term" value="P:positive regulation of TORC1 signaling"/>
    <property type="evidence" value="ECO:0007669"/>
    <property type="project" value="TreeGrafter"/>
</dbReference>
<evidence type="ECO:0000256" key="9">
    <source>
        <dbReference type="PROSITE-ProRule" id="PRU00221"/>
    </source>
</evidence>
<dbReference type="AlphaFoldDB" id="C1E6P1"/>
<dbReference type="Gene3D" id="1.25.40.10">
    <property type="entry name" value="Tetratricopeptide repeat domain"/>
    <property type="match status" value="2"/>
</dbReference>
<evidence type="ECO:0000256" key="11">
    <source>
        <dbReference type="SAM" id="MobiDB-lite"/>
    </source>
</evidence>
<dbReference type="InterPro" id="IPR011990">
    <property type="entry name" value="TPR-like_helical_dom_sf"/>
</dbReference>
<feature type="repeat" description="WD" evidence="9">
    <location>
        <begin position="1170"/>
        <end position="1201"/>
    </location>
</feature>
<dbReference type="SUPFAM" id="SSF48452">
    <property type="entry name" value="TPR-like"/>
    <property type="match status" value="2"/>
</dbReference>
<sequence length="1219" mass="131137">MVVLDEIPTSGVAPVASALAAPVAPSLDPGRREDLGTGDAISDATRVEGNARYKRKDFKGAEELYTLALSQADPISELIPAILGNRSAARLALGRLADALADAEEMASQCPDGHVMAGKAMYRKGNVLAAMGRTEDARRAYQNAVRLTPDEKAKKPILAKLLVVTEVAVVEKKKEQVQAELHKQRELIRETKQFHEFNTQAGGKPPKERYTMANRALRDGNNVRALKLYASVDPAELDAGKAPQYWGNVALAHVRNKEYPEAVEAARRCIKEDPTYAKGRYRLGEALLKRARTAEHVLPNVRKEWVRGAIDEGFNEALRLNPDIDNEETKRLISDGEVLLQELDTITEKKDAGTVAVEEREGTKDEEEETKEGSESGSADSADWVKVSEPKERGPKIVSFDAITSDDEDHPERIAFIEAMKEHGCVCVRLHEKLVAPVNVFVEAGASASAFFKLKGDMKAKHKPIGGYDPPAQSGYHTRTGFHHPRDTRAKSIRGGGASCLRKDEEDLECFVVENEYAADFPWPNVKFKERLLDAHITARKTASKCGDVLLTAADVNVMDPDFDRKAEKCGLKAMTCRTTFACHPKIDTNHGKSISGHDLQLKSRGQFMHSVNVGTAEPTLVSIIPRVDDPSRGRRHSQVYLEMPKRGGDEGLEKLRWPPAGQEEELRDSILVVAGEYLNQMTDGMYPAPRVCYTRRVRRVAIEASSEWAPQKTGRVRDTFVSGSAASAVSLAVGMMSIHAPIAYAFVPIRGCGDPGSPYDTGVEVVDRTAAGTTGCTKLYQPGRAAEARAVAAAKEAAGTTSGTSESKRDRTGDAPMFLRVVGLDERTIQTNQRNLPTMEGAAEETVVNDTVTVKGTALETRGEVTATCYDASGTRMATCTTEGAIHVWDRVDGPDGAPGHWRQTAAWAAHRSACRAVAFAGAEFGRCLASSSDDGTICMWREGVRAPGAAAAAAATAAAEAGSSEWERCAQLRDSTKPVSHLSFAPADHGLQLAAAGDDGAVRFYSPSDPLALTGWELCNESEALRPGARCVALAWRGRGVDEGSPMEPQWNPDVHGSRGPHGGWTGDGITVPPTLGVALRWPDAVNAVRVLSYDEASMRWSNSATVYEGPAAVNALAWAPKTRAGDLHDVVAVALGADVGLFRVDTMGLGGDASLGDAGGVSSLEATLSHPAVVRVCDWNAVGDTLATSAEDGRVRLWAANVATGAWEEQAQLVGE</sequence>
<dbReference type="OrthoDB" id="364224at2759"/>
<dbReference type="EMBL" id="CP001326">
    <property type="protein sequence ID" value="ACO63465.1"/>
    <property type="molecule type" value="Genomic_DNA"/>
</dbReference>
<dbReference type="InterPro" id="IPR013105">
    <property type="entry name" value="TPR_2"/>
</dbReference>
<dbReference type="eggNOG" id="KOG2445">
    <property type="taxonomic scope" value="Eukaryota"/>
</dbReference>
<feature type="region of interest" description="Disordered" evidence="11">
    <location>
        <begin position="351"/>
        <end position="388"/>
    </location>
</feature>
<organism evidence="12 13">
    <name type="scientific">Micromonas commoda (strain RCC299 / NOUM17 / CCMP2709)</name>
    <name type="common">Picoplanktonic green alga</name>
    <dbReference type="NCBI Taxonomy" id="296587"/>
    <lineage>
        <taxon>Eukaryota</taxon>
        <taxon>Viridiplantae</taxon>
        <taxon>Chlorophyta</taxon>
        <taxon>Mamiellophyceae</taxon>
        <taxon>Mamiellales</taxon>
        <taxon>Mamiellaceae</taxon>
        <taxon>Micromonas</taxon>
    </lineage>
</organism>
<dbReference type="GO" id="GO:0031080">
    <property type="term" value="C:nuclear pore outer ring"/>
    <property type="evidence" value="ECO:0007669"/>
    <property type="project" value="TreeGrafter"/>
</dbReference>
<comment type="subcellular location">
    <subcellularLocation>
        <location evidence="1">Nucleus envelope</location>
    </subcellularLocation>
</comment>
<dbReference type="Proteomes" id="UP000002009">
    <property type="component" value="Chromosome 5"/>
</dbReference>
<dbReference type="Pfam" id="PF07719">
    <property type="entry name" value="TPR_2"/>
    <property type="match status" value="1"/>
</dbReference>
<dbReference type="RefSeq" id="XP_002502207.1">
    <property type="nucleotide sequence ID" value="XM_002502161.1"/>
</dbReference>
<evidence type="ECO:0000256" key="5">
    <source>
        <dbReference type="ARBA" id="ARBA00022737"/>
    </source>
</evidence>
<dbReference type="InterPro" id="IPR001680">
    <property type="entry name" value="WD40_rpt"/>
</dbReference>
<dbReference type="GO" id="GO:0015031">
    <property type="term" value="P:protein transport"/>
    <property type="evidence" value="ECO:0007669"/>
    <property type="project" value="UniProtKB-KW"/>
</dbReference>
<keyword evidence="13" id="KW-1185">Reference proteome</keyword>
<evidence type="ECO:0000256" key="10">
    <source>
        <dbReference type="PROSITE-ProRule" id="PRU00339"/>
    </source>
</evidence>
<keyword evidence="4 9" id="KW-0853">WD repeat</keyword>
<dbReference type="InterPro" id="IPR036322">
    <property type="entry name" value="WD40_repeat_dom_sf"/>
</dbReference>
<dbReference type="SUPFAM" id="SSF50978">
    <property type="entry name" value="WD40 repeat-like"/>
    <property type="match status" value="1"/>
</dbReference>
<dbReference type="GO" id="GO:0034198">
    <property type="term" value="P:cellular response to amino acid starvation"/>
    <property type="evidence" value="ECO:0007669"/>
    <property type="project" value="TreeGrafter"/>
</dbReference>
<accession>C1E6P1</accession>
<dbReference type="PROSITE" id="PS50005">
    <property type="entry name" value="TPR"/>
    <property type="match status" value="2"/>
</dbReference>
<dbReference type="InParanoid" id="C1E6P1"/>
<keyword evidence="7" id="KW-0653">Protein transport</keyword>
<feature type="repeat" description="TPR" evidence="10">
    <location>
        <begin position="243"/>
        <end position="276"/>
    </location>
</feature>
<reference evidence="12 13" key="1">
    <citation type="journal article" date="2009" name="Science">
        <title>Green evolution and dynamic adaptations revealed by genomes of the marine picoeukaryotes Micromonas.</title>
        <authorList>
            <person name="Worden A.Z."/>
            <person name="Lee J.H."/>
            <person name="Mock T."/>
            <person name="Rouze P."/>
            <person name="Simmons M.P."/>
            <person name="Aerts A.L."/>
            <person name="Allen A.E."/>
            <person name="Cuvelier M.L."/>
            <person name="Derelle E."/>
            <person name="Everett M.V."/>
            <person name="Foulon E."/>
            <person name="Grimwood J."/>
            <person name="Gundlach H."/>
            <person name="Henrissat B."/>
            <person name="Napoli C."/>
            <person name="McDonald S.M."/>
            <person name="Parker M.S."/>
            <person name="Rombauts S."/>
            <person name="Salamov A."/>
            <person name="Von Dassow P."/>
            <person name="Badger J.H."/>
            <person name="Coutinho P.M."/>
            <person name="Demir E."/>
            <person name="Dubchak I."/>
            <person name="Gentemann C."/>
            <person name="Eikrem W."/>
            <person name="Gready J.E."/>
            <person name="John U."/>
            <person name="Lanier W."/>
            <person name="Lindquist E.A."/>
            <person name="Lucas S."/>
            <person name="Mayer K.F."/>
            <person name="Moreau H."/>
            <person name="Not F."/>
            <person name="Otillar R."/>
            <person name="Panaud O."/>
            <person name="Pangilinan J."/>
            <person name="Paulsen I."/>
            <person name="Piegu B."/>
            <person name="Poliakov A."/>
            <person name="Robbens S."/>
            <person name="Schmutz J."/>
            <person name="Toulza E."/>
            <person name="Wyss T."/>
            <person name="Zelensky A."/>
            <person name="Zhou K."/>
            <person name="Armbrust E.V."/>
            <person name="Bhattacharya D."/>
            <person name="Goodenough U.W."/>
            <person name="Van de Peer Y."/>
            <person name="Grigoriev I.V."/>
        </authorList>
    </citation>
    <scope>NUCLEOTIDE SEQUENCE [LARGE SCALE GENOMIC DNA]</scope>
    <source>
        <strain evidence="13">RCC299 / NOUM17</strain>
    </source>
</reference>
<dbReference type="GO" id="GO:0035859">
    <property type="term" value="C:Seh1-associated complex"/>
    <property type="evidence" value="ECO:0007669"/>
    <property type="project" value="TreeGrafter"/>
</dbReference>
<dbReference type="PANTHER" id="PTHR11024">
    <property type="entry name" value="NUCLEAR PORE COMPLEX PROTEIN SEC13 / SEH1 FAMILY MEMBER"/>
    <property type="match status" value="1"/>
</dbReference>
<evidence type="ECO:0000256" key="4">
    <source>
        <dbReference type="ARBA" id="ARBA00022574"/>
    </source>
</evidence>
<dbReference type="Pfam" id="PF00400">
    <property type="entry name" value="WD40"/>
    <property type="match status" value="2"/>
</dbReference>
<dbReference type="GO" id="GO:0005198">
    <property type="term" value="F:structural molecule activity"/>
    <property type="evidence" value="ECO:0007669"/>
    <property type="project" value="InterPro"/>
</dbReference>
<proteinExistence type="inferred from homology"/>
<evidence type="ECO:0000313" key="12">
    <source>
        <dbReference type="EMBL" id="ACO63465.1"/>
    </source>
</evidence>
<gene>
    <name evidence="12" type="ORF">MICPUN_58726</name>
</gene>
<dbReference type="InterPro" id="IPR037363">
    <property type="entry name" value="Sec13/Seh1_fam"/>
</dbReference>
<evidence type="ECO:0000256" key="7">
    <source>
        <dbReference type="ARBA" id="ARBA00022927"/>
    </source>
</evidence>
<keyword evidence="5" id="KW-0677">Repeat</keyword>
<feature type="repeat" description="TPR" evidence="10">
    <location>
        <begin position="118"/>
        <end position="151"/>
    </location>
</feature>
<feature type="region of interest" description="Disordered" evidence="11">
    <location>
        <begin position="473"/>
        <end position="493"/>
    </location>
</feature>
<keyword evidence="6 10" id="KW-0802">TPR repeat</keyword>
<evidence type="ECO:0000256" key="6">
    <source>
        <dbReference type="ARBA" id="ARBA00022803"/>
    </source>
</evidence>
<dbReference type="OMA" id="SPYDTGV"/>
<dbReference type="KEGG" id="mis:MICPUN_58726"/>
<evidence type="ECO:0000256" key="1">
    <source>
        <dbReference type="ARBA" id="ARBA00004259"/>
    </source>
</evidence>
<dbReference type="InterPro" id="IPR015943">
    <property type="entry name" value="WD40/YVTN_repeat-like_dom_sf"/>
</dbReference>
<evidence type="ECO:0000256" key="3">
    <source>
        <dbReference type="ARBA" id="ARBA00022448"/>
    </source>
</evidence>
<dbReference type="InterPro" id="IPR019734">
    <property type="entry name" value="TPR_rpt"/>
</dbReference>
<feature type="compositionally biased region" description="Basic and acidic residues" evidence="11">
    <location>
        <begin position="351"/>
        <end position="363"/>
    </location>
</feature>
<dbReference type="SMART" id="SM00028">
    <property type="entry name" value="TPR"/>
    <property type="match status" value="3"/>
</dbReference>
<dbReference type="PROSITE" id="PS50294">
    <property type="entry name" value="WD_REPEATS_REGION"/>
    <property type="match status" value="1"/>
</dbReference>
<comment type="similarity">
    <text evidence="2">Belongs to the WD repeat SEC13 family.</text>
</comment>
<evidence type="ECO:0000256" key="8">
    <source>
        <dbReference type="ARBA" id="ARBA00023242"/>
    </source>
</evidence>
<evidence type="ECO:0000313" key="13">
    <source>
        <dbReference type="Proteomes" id="UP000002009"/>
    </source>
</evidence>
<name>C1E6P1_MICCC</name>
<keyword evidence="3" id="KW-0813">Transport</keyword>
<dbReference type="STRING" id="296587.C1E6P1"/>
<dbReference type="SMART" id="SM00320">
    <property type="entry name" value="WD40"/>
    <property type="match status" value="4"/>
</dbReference>
<dbReference type="PROSITE" id="PS50082">
    <property type="entry name" value="WD_REPEATS_2"/>
    <property type="match status" value="1"/>
</dbReference>